<feature type="domain" description="Ap4A phosphorylase 1/2 N-terminal" evidence="2">
    <location>
        <begin position="11"/>
        <end position="177"/>
    </location>
</feature>
<evidence type="ECO:0000259" key="2">
    <source>
        <dbReference type="Pfam" id="PF19327"/>
    </source>
</evidence>
<dbReference type="InterPro" id="IPR045759">
    <property type="entry name" value="Ap4A_phos1/2_N"/>
</dbReference>
<accession>A0A9P4VLV8</accession>
<name>A0A9P4VLV8_9PEZI</name>
<dbReference type="InterPro" id="IPR009163">
    <property type="entry name" value="Ap4A_phos1/2"/>
</dbReference>
<evidence type="ECO:0000259" key="1">
    <source>
        <dbReference type="Pfam" id="PF09830"/>
    </source>
</evidence>
<dbReference type="Gene3D" id="3.30.428.70">
    <property type="match status" value="1"/>
</dbReference>
<dbReference type="PANTHER" id="PTHR38420">
    <property type="entry name" value="AP-4-A PHOSPHORYLASE II"/>
    <property type="match status" value="1"/>
</dbReference>
<dbReference type="SUPFAM" id="SSF54197">
    <property type="entry name" value="HIT-like"/>
    <property type="match status" value="1"/>
</dbReference>
<dbReference type="EMBL" id="MU006098">
    <property type="protein sequence ID" value="KAF2837941.1"/>
    <property type="molecule type" value="Genomic_DNA"/>
</dbReference>
<evidence type="ECO:0000313" key="3">
    <source>
        <dbReference type="EMBL" id="KAF2837941.1"/>
    </source>
</evidence>
<dbReference type="OrthoDB" id="10267950at2759"/>
<dbReference type="InterPro" id="IPR043171">
    <property type="entry name" value="Ap4A_phos1/2-like"/>
</dbReference>
<dbReference type="Proteomes" id="UP000799429">
    <property type="component" value="Unassembled WGS sequence"/>
</dbReference>
<comment type="caution">
    <text evidence="3">The sequence shown here is derived from an EMBL/GenBank/DDBJ whole genome shotgun (WGS) entry which is preliminary data.</text>
</comment>
<proteinExistence type="predicted"/>
<dbReference type="Pfam" id="PF09830">
    <property type="entry name" value="ATP_transf"/>
    <property type="match status" value="1"/>
</dbReference>
<feature type="domain" description="ATP adenylyltransferase C-terminal" evidence="1">
    <location>
        <begin position="211"/>
        <end position="342"/>
    </location>
</feature>
<dbReference type="Pfam" id="PF19327">
    <property type="entry name" value="Ap4A_phos_N"/>
    <property type="match status" value="1"/>
</dbReference>
<reference evidence="3" key="1">
    <citation type="journal article" date="2020" name="Stud. Mycol.">
        <title>101 Dothideomycetes genomes: a test case for predicting lifestyles and emergence of pathogens.</title>
        <authorList>
            <person name="Haridas S."/>
            <person name="Albert R."/>
            <person name="Binder M."/>
            <person name="Bloem J."/>
            <person name="Labutti K."/>
            <person name="Salamov A."/>
            <person name="Andreopoulos B."/>
            <person name="Baker S."/>
            <person name="Barry K."/>
            <person name="Bills G."/>
            <person name="Bluhm B."/>
            <person name="Cannon C."/>
            <person name="Castanera R."/>
            <person name="Culley D."/>
            <person name="Daum C."/>
            <person name="Ezra D."/>
            <person name="Gonzalez J."/>
            <person name="Henrissat B."/>
            <person name="Kuo A."/>
            <person name="Liang C."/>
            <person name="Lipzen A."/>
            <person name="Lutzoni F."/>
            <person name="Magnuson J."/>
            <person name="Mondo S."/>
            <person name="Nolan M."/>
            <person name="Ohm R."/>
            <person name="Pangilinan J."/>
            <person name="Park H.-J."/>
            <person name="Ramirez L."/>
            <person name="Alfaro M."/>
            <person name="Sun H."/>
            <person name="Tritt A."/>
            <person name="Yoshinaga Y."/>
            <person name="Zwiers L.-H."/>
            <person name="Turgeon B."/>
            <person name="Goodwin S."/>
            <person name="Spatafora J."/>
            <person name="Crous P."/>
            <person name="Grigoriev I."/>
        </authorList>
    </citation>
    <scope>NUCLEOTIDE SEQUENCE</scope>
    <source>
        <strain evidence="3">CBS 101060</strain>
    </source>
</reference>
<dbReference type="GO" id="GO:0009117">
    <property type="term" value="P:nucleotide metabolic process"/>
    <property type="evidence" value="ECO:0007669"/>
    <property type="project" value="InterPro"/>
</dbReference>
<organism evidence="3 4">
    <name type="scientific">Patellaria atrata CBS 101060</name>
    <dbReference type="NCBI Taxonomy" id="1346257"/>
    <lineage>
        <taxon>Eukaryota</taxon>
        <taxon>Fungi</taxon>
        <taxon>Dikarya</taxon>
        <taxon>Ascomycota</taxon>
        <taxon>Pezizomycotina</taxon>
        <taxon>Dothideomycetes</taxon>
        <taxon>Dothideomycetes incertae sedis</taxon>
        <taxon>Patellariales</taxon>
        <taxon>Patellariaceae</taxon>
        <taxon>Patellaria</taxon>
    </lineage>
</organism>
<dbReference type="GO" id="GO:0003877">
    <property type="term" value="F:ATP:ADP adenylyltransferase activity"/>
    <property type="evidence" value="ECO:0007669"/>
    <property type="project" value="InterPro"/>
</dbReference>
<dbReference type="AlphaFoldDB" id="A0A9P4VLV8"/>
<evidence type="ECO:0000313" key="4">
    <source>
        <dbReference type="Proteomes" id="UP000799429"/>
    </source>
</evidence>
<keyword evidence="4" id="KW-1185">Reference proteome</keyword>
<dbReference type="GO" id="GO:0005524">
    <property type="term" value="F:ATP binding"/>
    <property type="evidence" value="ECO:0007669"/>
    <property type="project" value="InterPro"/>
</dbReference>
<dbReference type="InterPro" id="IPR036265">
    <property type="entry name" value="HIT-like_sf"/>
</dbReference>
<sequence>MLDLSIPLSTLVATRFRGAKATPSLIFSKTQLTVIRTSSGVPFQLLYCPALAKKEKKDELDKNKPKSPMPYRDPFDMPQGHLFIAEVPQTDPSHVLVLNKYPVIQEHFIITTKINKPQTHLLEPIDLGLTYNCLEAWEEHSIPLHRKRLFAFFNSGPLSGASQPHRHLQFLPVESMTRGADSKGWHVLAESLGDSLAEKVASGEAVPQCSPRLPFRTYALHVPENPTQDQLYTIYMKLFRMAESAVRDFITTNPGKLELHDTSTGNSPISYNLAMTRNVMIICPRQNGGKHFQTKEGEVLGYIELNGTILAGTVMVKLEKEWELMKNDQSQLDMLLSHVGLPQKWSHE</sequence>
<protein>
    <submittedName>
        <fullName evidence="3">Ap4A phosphorylase-like protein II</fullName>
    </submittedName>
</protein>
<dbReference type="PANTHER" id="PTHR38420:SF3">
    <property type="entry name" value="5',5'''-P-1,P-4-TETRAPHOSPHATE PHOSPHORYLASE 2"/>
    <property type="match status" value="1"/>
</dbReference>
<gene>
    <name evidence="3" type="ORF">M501DRAFT_936865</name>
</gene>
<dbReference type="InterPro" id="IPR019200">
    <property type="entry name" value="ATP_adenylylTrfase_C"/>
</dbReference>